<evidence type="ECO:0000256" key="1">
    <source>
        <dbReference type="SAM" id="MobiDB-lite"/>
    </source>
</evidence>
<evidence type="ECO:0000313" key="2">
    <source>
        <dbReference type="EMBL" id="AAU49965.1"/>
    </source>
</evidence>
<dbReference type="Proteomes" id="UP000006693">
    <property type="component" value="Chromosome 1"/>
</dbReference>
<feature type="region of interest" description="Disordered" evidence="1">
    <location>
        <begin position="145"/>
        <end position="164"/>
    </location>
</feature>
<proteinExistence type="predicted"/>
<organism evidence="2 3">
    <name type="scientific">Burkholderia mallei (strain ATCC 23344)</name>
    <dbReference type="NCBI Taxonomy" id="243160"/>
    <lineage>
        <taxon>Bacteria</taxon>
        <taxon>Pseudomonadati</taxon>
        <taxon>Pseudomonadota</taxon>
        <taxon>Betaproteobacteria</taxon>
        <taxon>Burkholderiales</taxon>
        <taxon>Burkholderiaceae</taxon>
        <taxon>Burkholderia</taxon>
        <taxon>pseudomallei group</taxon>
    </lineage>
</organism>
<gene>
    <name evidence="2" type="ordered locus">BMA2138</name>
</gene>
<reference evidence="2 3" key="1">
    <citation type="journal article" date="2004" name="Proc. Natl. Acad. Sci. U.S.A.">
        <title>Structural flexibility in the Burkholderia mallei genome.</title>
        <authorList>
            <person name="Nierman W.C."/>
            <person name="DeShazer D."/>
            <person name="Kim H.S."/>
            <person name="Tettelin H."/>
            <person name="Nelson K.E."/>
            <person name="Feldblyum T."/>
            <person name="Ulrich R.L."/>
            <person name="Ronning C.M."/>
            <person name="Brinkac L.M."/>
            <person name="Daugherty S.C."/>
            <person name="Davidsen T.D."/>
            <person name="Deboy R.T."/>
            <person name="Dimitrov G."/>
            <person name="Dodson R.J."/>
            <person name="Durkin A.S."/>
            <person name="Gwinn M.L."/>
            <person name="Haft D.H."/>
            <person name="Khouri H."/>
            <person name="Kolonay J.F."/>
            <person name="Madupu R."/>
            <person name="Mohammoud Y."/>
            <person name="Nelson W.C."/>
            <person name="Radune D."/>
            <person name="Romero C.M."/>
            <person name="Sarria S."/>
            <person name="Selengut J."/>
            <person name="Shamblin C."/>
            <person name="Sullivan S.A."/>
            <person name="White O."/>
            <person name="Yu Y."/>
            <person name="Zafar N."/>
            <person name="Zhou L."/>
            <person name="Fraser C.M."/>
        </authorList>
    </citation>
    <scope>NUCLEOTIDE SEQUENCE [LARGE SCALE GENOMIC DNA]</scope>
    <source>
        <strain evidence="2 3">ATCC 23344</strain>
    </source>
</reference>
<dbReference type="PATRIC" id="fig|243160.12.peg.2205"/>
<dbReference type="EMBL" id="CP000010">
    <property type="protein sequence ID" value="AAU49965.1"/>
    <property type="molecule type" value="Genomic_DNA"/>
</dbReference>
<evidence type="ECO:0000313" key="3">
    <source>
        <dbReference type="Proteomes" id="UP000006693"/>
    </source>
</evidence>
<keyword evidence="3" id="KW-1185">Reference proteome</keyword>
<protein>
    <submittedName>
        <fullName evidence="2">Uncharacterized protein</fullName>
    </submittedName>
</protein>
<dbReference type="HOGENOM" id="CLU_1500791_0_0_4"/>
<dbReference type="AlphaFoldDB" id="A0A0H2WLD0"/>
<sequence>MRSACVPARRARDPARSGRVRDAALRRQIAADVGGRIDEARAVVLAYGDRRGLRRVACAEHDHRRGLVRFADQRDERMAGARRVDVLDVHRVAQRRKAAQQPLDRHRIAAVERALRAVVEARTKNEQFVFHGCLAGRIGLRHRRHAHGAPPATRSDAARANAWPRGPFAARHRLARHVS</sequence>
<dbReference type="KEGG" id="bma:BMA2138"/>
<name>A0A0H2WLD0_BURMA</name>
<accession>A0A0H2WLD0</accession>